<evidence type="ECO:0000256" key="10">
    <source>
        <dbReference type="ARBA" id="ARBA00023235"/>
    </source>
</evidence>
<dbReference type="GO" id="GO:0006269">
    <property type="term" value="P:DNA replication, synthesis of primer"/>
    <property type="evidence" value="ECO:0007669"/>
    <property type="project" value="UniProtKB-KW"/>
</dbReference>
<dbReference type="PANTHER" id="PTHR30580">
    <property type="entry name" value="PRIMOSOMAL PROTEIN N"/>
    <property type="match status" value="1"/>
</dbReference>
<dbReference type="InterPro" id="IPR011545">
    <property type="entry name" value="DEAD/DEAH_box_helicase_dom"/>
</dbReference>
<feature type="binding site" evidence="12">
    <location>
        <position position="363"/>
    </location>
    <ligand>
        <name>Zn(2+)</name>
        <dbReference type="ChEBI" id="CHEBI:29105"/>
        <label>1</label>
    </ligand>
</feature>
<dbReference type="EC" id="5.6.2.4" evidence="12"/>
<dbReference type="InterPro" id="IPR040498">
    <property type="entry name" value="PriA_CRR"/>
</dbReference>
<comment type="cofactor">
    <cofactor evidence="12">
        <name>Zn(2+)</name>
        <dbReference type="ChEBI" id="CHEBI:29105"/>
    </cofactor>
    <text evidence="12">Binds 2 zinc ions per subunit.</text>
</comment>
<dbReference type="Pfam" id="PF18319">
    <property type="entry name" value="Zn_ribbon_PriA"/>
    <property type="match status" value="1"/>
</dbReference>
<dbReference type="InterPro" id="IPR042115">
    <property type="entry name" value="PriA_3primeBD_sf"/>
</dbReference>
<name>A0A0F5MPQ8_9RICK</name>
<organism evidence="14 15">
    <name type="scientific">Candidatus Arcanibacter lacustris</name>
    <dbReference type="NCBI Taxonomy" id="1607817"/>
    <lineage>
        <taxon>Bacteria</taxon>
        <taxon>Pseudomonadati</taxon>
        <taxon>Pseudomonadota</taxon>
        <taxon>Alphaproteobacteria</taxon>
        <taxon>Rickettsiales</taxon>
        <taxon>Candidatus Arcanibacter</taxon>
    </lineage>
</organism>
<keyword evidence="2 12" id="KW-0235">DNA replication</keyword>
<dbReference type="PATRIC" id="fig|1607817.3.peg.135"/>
<evidence type="ECO:0000256" key="3">
    <source>
        <dbReference type="ARBA" id="ARBA00022723"/>
    </source>
</evidence>
<keyword evidence="9 12" id="KW-0238">DNA-binding</keyword>
<dbReference type="Pfam" id="PF18074">
    <property type="entry name" value="PriA_C"/>
    <property type="match status" value="1"/>
</dbReference>
<keyword evidence="4 12" id="KW-0547">Nucleotide-binding</keyword>
<comment type="catalytic activity">
    <reaction evidence="11 12">
        <text>ATP + H2O = ADP + phosphate + H(+)</text>
        <dbReference type="Rhea" id="RHEA:13065"/>
        <dbReference type="ChEBI" id="CHEBI:15377"/>
        <dbReference type="ChEBI" id="CHEBI:15378"/>
        <dbReference type="ChEBI" id="CHEBI:30616"/>
        <dbReference type="ChEBI" id="CHEBI:43474"/>
        <dbReference type="ChEBI" id="CHEBI:456216"/>
        <dbReference type="EC" id="5.6.2.4"/>
    </reaction>
</comment>
<dbReference type="Pfam" id="PF17764">
    <property type="entry name" value="PriA_3primeBD"/>
    <property type="match status" value="1"/>
</dbReference>
<evidence type="ECO:0000256" key="9">
    <source>
        <dbReference type="ARBA" id="ARBA00023125"/>
    </source>
</evidence>
<evidence type="ECO:0000256" key="12">
    <source>
        <dbReference type="HAMAP-Rule" id="MF_00983"/>
    </source>
</evidence>
<comment type="function">
    <text evidence="12">Initiates the restart of stalled replication forks, which reloads the replicative helicase on sites other than the origin of replication. Recognizes and binds to abandoned replication forks and remodels them to uncover a helicase loading site. Promotes assembly of the primosome at these replication forks.</text>
</comment>
<dbReference type="NCBIfam" id="TIGR00595">
    <property type="entry name" value="priA"/>
    <property type="match status" value="1"/>
</dbReference>
<evidence type="ECO:0000256" key="11">
    <source>
        <dbReference type="ARBA" id="ARBA00048988"/>
    </source>
</evidence>
<dbReference type="InterPro" id="IPR027417">
    <property type="entry name" value="P-loop_NTPase"/>
</dbReference>
<dbReference type="InterPro" id="IPR001650">
    <property type="entry name" value="Helicase_C-like"/>
</dbReference>
<dbReference type="GO" id="GO:0016887">
    <property type="term" value="F:ATP hydrolysis activity"/>
    <property type="evidence" value="ECO:0007669"/>
    <property type="project" value="RHEA"/>
</dbReference>
<feature type="binding site" evidence="12">
    <location>
        <position position="400"/>
    </location>
    <ligand>
        <name>Zn(2+)</name>
        <dbReference type="ChEBI" id="CHEBI:29105"/>
        <label>1</label>
    </ligand>
</feature>
<keyword evidence="3 12" id="KW-0479">Metal-binding</keyword>
<keyword evidence="6 12" id="KW-0347">Helicase</keyword>
<dbReference type="GO" id="GO:0003677">
    <property type="term" value="F:DNA binding"/>
    <property type="evidence" value="ECO:0007669"/>
    <property type="project" value="UniProtKB-UniRule"/>
</dbReference>
<feature type="binding site" evidence="12">
    <location>
        <position position="403"/>
    </location>
    <ligand>
        <name>Zn(2+)</name>
        <dbReference type="ChEBI" id="CHEBI:29105"/>
        <label>1</label>
    </ligand>
</feature>
<comment type="catalytic activity">
    <reaction evidence="12">
        <text>Couples ATP hydrolysis with the unwinding of duplex DNA by translocating in the 3'-5' direction.</text>
        <dbReference type="EC" id="5.6.2.4"/>
    </reaction>
</comment>
<dbReference type="InterPro" id="IPR041222">
    <property type="entry name" value="PriA_3primeBD"/>
</dbReference>
<comment type="caution">
    <text evidence="14">The sequence shown here is derived from an EMBL/GenBank/DDBJ whole genome shotgun (WGS) entry which is preliminary data.</text>
</comment>
<keyword evidence="5 12" id="KW-0378">Hydrolase</keyword>
<evidence type="ECO:0000256" key="1">
    <source>
        <dbReference type="ARBA" id="ARBA00022515"/>
    </source>
</evidence>
<keyword evidence="15" id="KW-1185">Reference proteome</keyword>
<dbReference type="GO" id="GO:0043138">
    <property type="term" value="F:3'-5' DNA helicase activity"/>
    <property type="evidence" value="ECO:0007669"/>
    <property type="project" value="UniProtKB-EC"/>
</dbReference>
<comment type="similarity">
    <text evidence="12">Belongs to the helicase family. PriA subfamily.</text>
</comment>
<protein>
    <recommendedName>
        <fullName evidence="12">Replication restart protein PriA</fullName>
    </recommendedName>
    <alternativeName>
        <fullName evidence="12">ATP-dependent DNA helicase PriA</fullName>
        <ecNumber evidence="12">5.6.2.4</ecNumber>
    </alternativeName>
    <alternativeName>
        <fullName evidence="12">DNA 3'-5' helicase PriA</fullName>
    </alternativeName>
</protein>
<evidence type="ECO:0000256" key="5">
    <source>
        <dbReference type="ARBA" id="ARBA00022801"/>
    </source>
</evidence>
<dbReference type="Proteomes" id="UP000033358">
    <property type="component" value="Unassembled WGS sequence"/>
</dbReference>
<feature type="domain" description="Helicase ATP-binding" evidence="13">
    <location>
        <begin position="132"/>
        <end position="299"/>
    </location>
</feature>
<dbReference type="SMART" id="SM00490">
    <property type="entry name" value="HELICc"/>
    <property type="match status" value="1"/>
</dbReference>
<evidence type="ECO:0000256" key="8">
    <source>
        <dbReference type="ARBA" id="ARBA00022840"/>
    </source>
</evidence>
<dbReference type="GO" id="GO:0008270">
    <property type="term" value="F:zinc ion binding"/>
    <property type="evidence" value="ECO:0007669"/>
    <property type="project" value="UniProtKB-UniRule"/>
</dbReference>
<evidence type="ECO:0000313" key="14">
    <source>
        <dbReference type="EMBL" id="KKB96755.1"/>
    </source>
</evidence>
<evidence type="ECO:0000259" key="13">
    <source>
        <dbReference type="PROSITE" id="PS51192"/>
    </source>
</evidence>
<dbReference type="GO" id="GO:0005524">
    <property type="term" value="F:ATP binding"/>
    <property type="evidence" value="ECO:0007669"/>
    <property type="project" value="UniProtKB-UniRule"/>
</dbReference>
<evidence type="ECO:0000256" key="2">
    <source>
        <dbReference type="ARBA" id="ARBA00022705"/>
    </source>
</evidence>
<keyword evidence="7 12" id="KW-0862">Zinc</keyword>
<dbReference type="GO" id="GO:0006310">
    <property type="term" value="P:DNA recombination"/>
    <property type="evidence" value="ECO:0007669"/>
    <property type="project" value="InterPro"/>
</dbReference>
<dbReference type="Pfam" id="PF00270">
    <property type="entry name" value="DEAD"/>
    <property type="match status" value="1"/>
</dbReference>
<gene>
    <name evidence="12 14" type="primary">priA</name>
    <name evidence="14" type="ORF">SZ25_00135</name>
</gene>
<dbReference type="AlphaFoldDB" id="A0A0F5MPQ8"/>
<keyword evidence="10 12" id="KW-0413">Isomerase</keyword>
<evidence type="ECO:0000256" key="6">
    <source>
        <dbReference type="ARBA" id="ARBA00022806"/>
    </source>
</evidence>
<dbReference type="PROSITE" id="PS51192">
    <property type="entry name" value="HELICASE_ATP_BIND_1"/>
    <property type="match status" value="1"/>
</dbReference>
<dbReference type="PANTHER" id="PTHR30580:SF0">
    <property type="entry name" value="PRIMOSOMAL PROTEIN N"/>
    <property type="match status" value="1"/>
</dbReference>
<dbReference type="GO" id="GO:0006270">
    <property type="term" value="P:DNA replication initiation"/>
    <property type="evidence" value="ECO:0007669"/>
    <property type="project" value="TreeGrafter"/>
</dbReference>
<dbReference type="SMART" id="SM00487">
    <property type="entry name" value="DEXDc"/>
    <property type="match status" value="1"/>
</dbReference>
<feature type="binding site" evidence="12">
    <location>
        <position position="387"/>
    </location>
    <ligand>
        <name>Zn(2+)</name>
        <dbReference type="ChEBI" id="CHEBI:29105"/>
        <label>2</label>
    </ligand>
</feature>
<comment type="subunit">
    <text evidence="12">Component of the replication restart primosome.</text>
</comment>
<keyword evidence="1 12" id="KW-0639">Primosome</keyword>
<feature type="binding site" evidence="12">
    <location>
        <position position="360"/>
    </location>
    <ligand>
        <name>Zn(2+)</name>
        <dbReference type="ChEBI" id="CHEBI:29105"/>
        <label>1</label>
    </ligand>
</feature>
<feature type="binding site" evidence="12">
    <location>
        <position position="372"/>
    </location>
    <ligand>
        <name>Zn(2+)</name>
        <dbReference type="ChEBI" id="CHEBI:29105"/>
        <label>2</label>
    </ligand>
</feature>
<evidence type="ECO:0000256" key="7">
    <source>
        <dbReference type="ARBA" id="ARBA00022833"/>
    </source>
</evidence>
<dbReference type="Gene3D" id="3.40.50.300">
    <property type="entry name" value="P-loop containing nucleotide triphosphate hydrolases"/>
    <property type="match status" value="2"/>
</dbReference>
<dbReference type="GO" id="GO:0006302">
    <property type="term" value="P:double-strand break repair"/>
    <property type="evidence" value="ECO:0007669"/>
    <property type="project" value="InterPro"/>
</dbReference>
<dbReference type="SUPFAM" id="SSF52540">
    <property type="entry name" value="P-loop containing nucleoside triphosphate hydrolases"/>
    <property type="match status" value="1"/>
</dbReference>
<sequence length="651" mass="73525">MQVILPLDKMPILSYLADSEMDLAAGDLVLVPFRSKQLVGMVYSNDKIPDHIDPKKLKKIISKLDLPSIPPKLIEYITQVASYNMSPLGSVMKMVIPIDPMEKYKIKQSGELKINLLELSDSQKKAAEHIIEKLDQGYSTSLLDGVTGSGKTEVYFEAIAHILEKTDGQILILLPEIVLTSQLIKRFEARFGFAPSQFHSGISDGSRRQIWHQVIKGEARLIIGARSALFLPFKKLAIIIVDEEHESSYKQEDKVNYQARDMAVLKAHIEKIPIVLSSATPSLETVYNYIQGKYSKIILESRFGNASMPSVIIADMRSVKKDKNQYISEVLRNKLEENLANNKQAMLFLNRRGYAPLTLCGSCGFKQHCPDCTSWLVEHRSKNHLECHHCGYYRPIQRICSECGVEDNFIACGPGVERIEEEVKLLFPDARVITMTRDNVNSVKKSRELVESILNKEVDIIVGTQVIAKGHHFPELSLVGVIDADVGLAGGDLRSAEKTYQLLHQVGGRAGREKDKGEVVIQTYYPDNLIIQSLSNNDRKSFVEHELASRSAADMPPYSRLAAIIISGNNEENTRIFAREFVRLADYNSKLLILGPVPAILSRLKRQFRYRILIKAPKNFNIQQYLNNWLLKNKVPSTINVKIDIDPYYFN</sequence>
<dbReference type="GO" id="GO:1990077">
    <property type="term" value="C:primosome complex"/>
    <property type="evidence" value="ECO:0007669"/>
    <property type="project" value="UniProtKB-UniRule"/>
</dbReference>
<dbReference type="HAMAP" id="MF_00983">
    <property type="entry name" value="PriA"/>
    <property type="match status" value="1"/>
</dbReference>
<proteinExistence type="inferred from homology"/>
<dbReference type="InterPro" id="IPR014001">
    <property type="entry name" value="Helicase_ATP-bd"/>
</dbReference>
<reference evidence="14 15" key="1">
    <citation type="submission" date="2015-02" db="EMBL/GenBank/DDBJ databases">
        <title>Single cell genomics of a rare environmental alphaproteobacterium provides unique insights into Rickettsiaceae evolution.</title>
        <authorList>
            <person name="Martijn J."/>
            <person name="Schulz F."/>
            <person name="Zaremba-Niedzwiedzka K."/>
            <person name="Viklund J."/>
            <person name="Stepanauskas R."/>
            <person name="Andersson S.G.E."/>
            <person name="Horn M."/>
            <person name="Guy L."/>
            <person name="Ettema T.J.G."/>
        </authorList>
    </citation>
    <scope>NUCLEOTIDE SEQUENCE [LARGE SCALE GENOMIC DNA]</scope>
    <source>
        <strain evidence="14 15">SCGC AAA041-L04</strain>
    </source>
</reference>
<evidence type="ECO:0000256" key="4">
    <source>
        <dbReference type="ARBA" id="ARBA00022741"/>
    </source>
</evidence>
<keyword evidence="8 12" id="KW-0067">ATP-binding</keyword>
<evidence type="ECO:0000313" key="15">
    <source>
        <dbReference type="Proteomes" id="UP000033358"/>
    </source>
</evidence>
<accession>A0A0F5MPQ8</accession>
<dbReference type="InterPro" id="IPR041236">
    <property type="entry name" value="PriA_C"/>
</dbReference>
<feature type="binding site" evidence="12">
    <location>
        <position position="369"/>
    </location>
    <ligand>
        <name>Zn(2+)</name>
        <dbReference type="ChEBI" id="CHEBI:29105"/>
        <label>2</label>
    </ligand>
</feature>
<dbReference type="EMBL" id="JYHA01000026">
    <property type="protein sequence ID" value="KKB96755.1"/>
    <property type="molecule type" value="Genomic_DNA"/>
</dbReference>
<dbReference type="Gene3D" id="3.40.1440.60">
    <property type="entry name" value="PriA, 3(prime) DNA-binding domain"/>
    <property type="match status" value="1"/>
</dbReference>
<dbReference type="CDD" id="cd17929">
    <property type="entry name" value="DEXHc_priA"/>
    <property type="match status" value="1"/>
</dbReference>
<dbReference type="FunFam" id="3.40.50.300:FF:000489">
    <property type="entry name" value="Primosome assembly protein PriA"/>
    <property type="match status" value="1"/>
</dbReference>
<feature type="binding site" evidence="12">
    <location>
        <position position="390"/>
    </location>
    <ligand>
        <name>Zn(2+)</name>
        <dbReference type="ChEBI" id="CHEBI:29105"/>
        <label>2</label>
    </ligand>
</feature>
<dbReference type="InterPro" id="IPR005259">
    <property type="entry name" value="PriA"/>
</dbReference>